<sequence length="104" mass="11460">MRQVNESASPPEADEFWQFEGENVASPDTKIVRNQHPPLGCNLSYYLENHALSVIFGARSVWFFCIASPQGAGGGTRARDRRVPGDLRADSLATVPPTPLYRIS</sequence>
<reference evidence="1 2" key="1">
    <citation type="journal article" date="2021" name="Elife">
        <title>Chloroplast acquisition without the gene transfer in kleptoplastic sea slugs, Plakobranchus ocellatus.</title>
        <authorList>
            <person name="Maeda T."/>
            <person name="Takahashi S."/>
            <person name="Yoshida T."/>
            <person name="Shimamura S."/>
            <person name="Takaki Y."/>
            <person name="Nagai Y."/>
            <person name="Toyoda A."/>
            <person name="Suzuki Y."/>
            <person name="Arimoto A."/>
            <person name="Ishii H."/>
            <person name="Satoh N."/>
            <person name="Nishiyama T."/>
            <person name="Hasebe M."/>
            <person name="Maruyama T."/>
            <person name="Minagawa J."/>
            <person name="Obokata J."/>
            <person name="Shigenobu S."/>
        </authorList>
    </citation>
    <scope>NUCLEOTIDE SEQUENCE [LARGE SCALE GENOMIC DNA]</scope>
</reference>
<keyword evidence="2" id="KW-1185">Reference proteome</keyword>
<name>A0AAV3ZGI1_9GAST</name>
<gene>
    <name evidence="1" type="ORF">PoB_002020800</name>
</gene>
<dbReference type="EMBL" id="BLXT01002363">
    <property type="protein sequence ID" value="GFN93702.1"/>
    <property type="molecule type" value="Genomic_DNA"/>
</dbReference>
<accession>A0AAV3ZGI1</accession>
<proteinExistence type="predicted"/>
<protein>
    <submittedName>
        <fullName evidence="1">Uncharacterized protein</fullName>
    </submittedName>
</protein>
<dbReference type="Proteomes" id="UP000735302">
    <property type="component" value="Unassembled WGS sequence"/>
</dbReference>
<evidence type="ECO:0000313" key="2">
    <source>
        <dbReference type="Proteomes" id="UP000735302"/>
    </source>
</evidence>
<dbReference type="AlphaFoldDB" id="A0AAV3ZGI1"/>
<organism evidence="1 2">
    <name type="scientific">Plakobranchus ocellatus</name>
    <dbReference type="NCBI Taxonomy" id="259542"/>
    <lineage>
        <taxon>Eukaryota</taxon>
        <taxon>Metazoa</taxon>
        <taxon>Spiralia</taxon>
        <taxon>Lophotrochozoa</taxon>
        <taxon>Mollusca</taxon>
        <taxon>Gastropoda</taxon>
        <taxon>Heterobranchia</taxon>
        <taxon>Euthyneura</taxon>
        <taxon>Panpulmonata</taxon>
        <taxon>Sacoglossa</taxon>
        <taxon>Placobranchoidea</taxon>
        <taxon>Plakobranchidae</taxon>
        <taxon>Plakobranchus</taxon>
    </lineage>
</organism>
<comment type="caution">
    <text evidence="1">The sequence shown here is derived from an EMBL/GenBank/DDBJ whole genome shotgun (WGS) entry which is preliminary data.</text>
</comment>
<evidence type="ECO:0000313" key="1">
    <source>
        <dbReference type="EMBL" id="GFN93702.1"/>
    </source>
</evidence>